<evidence type="ECO:0000256" key="1">
    <source>
        <dbReference type="SAM" id="SignalP"/>
    </source>
</evidence>
<accession>A0A0A9DSL6</accession>
<evidence type="ECO:0000313" key="2">
    <source>
        <dbReference type="EMBL" id="JAD89668.1"/>
    </source>
</evidence>
<organism evidence="2">
    <name type="scientific">Arundo donax</name>
    <name type="common">Giant reed</name>
    <name type="synonym">Donax arundinaceus</name>
    <dbReference type="NCBI Taxonomy" id="35708"/>
    <lineage>
        <taxon>Eukaryota</taxon>
        <taxon>Viridiplantae</taxon>
        <taxon>Streptophyta</taxon>
        <taxon>Embryophyta</taxon>
        <taxon>Tracheophyta</taxon>
        <taxon>Spermatophyta</taxon>
        <taxon>Magnoliopsida</taxon>
        <taxon>Liliopsida</taxon>
        <taxon>Poales</taxon>
        <taxon>Poaceae</taxon>
        <taxon>PACMAD clade</taxon>
        <taxon>Arundinoideae</taxon>
        <taxon>Arundineae</taxon>
        <taxon>Arundo</taxon>
    </lineage>
</organism>
<name>A0A0A9DSL6_ARUDO</name>
<protein>
    <submittedName>
        <fullName evidence="2">Uncharacterized protein</fullName>
    </submittedName>
</protein>
<dbReference type="EMBL" id="GBRH01208227">
    <property type="protein sequence ID" value="JAD89668.1"/>
    <property type="molecule type" value="Transcribed_RNA"/>
</dbReference>
<reference evidence="2" key="2">
    <citation type="journal article" date="2015" name="Data Brief">
        <title>Shoot transcriptome of the giant reed, Arundo donax.</title>
        <authorList>
            <person name="Barrero R.A."/>
            <person name="Guerrero F.D."/>
            <person name="Moolhuijzen P."/>
            <person name="Goolsby J.A."/>
            <person name="Tidwell J."/>
            <person name="Bellgard S.E."/>
            <person name="Bellgard M.I."/>
        </authorList>
    </citation>
    <scope>NUCLEOTIDE SEQUENCE</scope>
    <source>
        <tissue evidence="2">Shoot tissue taken approximately 20 cm above the soil surface</tissue>
    </source>
</reference>
<reference evidence="2" key="1">
    <citation type="submission" date="2014-09" db="EMBL/GenBank/DDBJ databases">
        <authorList>
            <person name="Magalhaes I.L.F."/>
            <person name="Oliveira U."/>
            <person name="Santos F.R."/>
            <person name="Vidigal T.H.D.A."/>
            <person name="Brescovit A.D."/>
            <person name="Santos A.J."/>
        </authorList>
    </citation>
    <scope>NUCLEOTIDE SEQUENCE</scope>
    <source>
        <tissue evidence="2">Shoot tissue taken approximately 20 cm above the soil surface</tissue>
    </source>
</reference>
<dbReference type="AlphaFoldDB" id="A0A0A9DSL6"/>
<feature type="chain" id="PRO_5002045074" evidence="1">
    <location>
        <begin position="33"/>
        <end position="160"/>
    </location>
</feature>
<feature type="signal peptide" evidence="1">
    <location>
        <begin position="1"/>
        <end position="32"/>
    </location>
</feature>
<keyword evidence="1" id="KW-0732">Signal</keyword>
<sequence>MTTSISSINFRTAFSILGWRIWLVIPVGPSTGTSSFPDDSTDSLFKSYCLSLHTDANFSISEKSSIKLISDTLVLLLECAASFSFLKCSSSDNKADAHEPEQLTLSSLQPSSEIDERGFSTPGGLTFTNSAAVRPLDNSSSWASTWETLEVVRASIVREN</sequence>
<proteinExistence type="predicted"/>